<keyword evidence="3" id="KW-1185">Reference proteome</keyword>
<gene>
    <name evidence="2" type="ORF">NCAV_1506</name>
</gene>
<dbReference type="KEGG" id="ncv:NCAV_1506"/>
<dbReference type="AlphaFoldDB" id="A0A2K5ASQ2"/>
<dbReference type="EMBL" id="LT981265">
    <property type="protein sequence ID" value="SPC34672.1"/>
    <property type="molecule type" value="Genomic_DNA"/>
</dbReference>
<evidence type="ECO:0000313" key="3">
    <source>
        <dbReference type="Proteomes" id="UP000236248"/>
    </source>
</evidence>
<evidence type="ECO:0000259" key="1">
    <source>
        <dbReference type="SMART" id="SM00746"/>
    </source>
</evidence>
<dbReference type="GeneID" id="41595495"/>
<dbReference type="InterPro" id="IPR012348">
    <property type="entry name" value="RNR-like"/>
</dbReference>
<dbReference type="RefSeq" id="WP_103286715.1">
    <property type="nucleotide sequence ID" value="NZ_LT981265.1"/>
</dbReference>
<reference evidence="3" key="1">
    <citation type="submission" date="2018-01" db="EMBL/GenBank/DDBJ databases">
        <authorList>
            <person name="Kerou L M."/>
        </authorList>
    </citation>
    <scope>NUCLEOTIDE SEQUENCE [LARGE SCALE GENOMIC DNA]</scope>
    <source>
        <strain evidence="3">SCU2</strain>
    </source>
</reference>
<dbReference type="InterPro" id="IPR009078">
    <property type="entry name" value="Ferritin-like_SF"/>
</dbReference>
<proteinExistence type="predicted"/>
<dbReference type="Pfam" id="PF04945">
    <property type="entry name" value="YHS"/>
    <property type="match status" value="1"/>
</dbReference>
<feature type="domain" description="TRASH" evidence="1">
    <location>
        <begin position="5"/>
        <end position="42"/>
    </location>
</feature>
<organism evidence="2 3">
    <name type="scientific">Candidatus Nitrosocaldus cavascurensis</name>
    <dbReference type="NCBI Taxonomy" id="2058097"/>
    <lineage>
        <taxon>Archaea</taxon>
        <taxon>Nitrososphaerota</taxon>
        <taxon>Nitrososphaeria</taxon>
        <taxon>Candidatus Nitrosocaldales</taxon>
        <taxon>Candidatus Nitrosocaldaceae</taxon>
        <taxon>Candidatus Nitrosocaldus</taxon>
    </lineage>
</organism>
<accession>A0A2K5ASQ2</accession>
<name>A0A2K5ASQ2_9ARCH</name>
<dbReference type="SUPFAM" id="SSF47240">
    <property type="entry name" value="Ferritin-like"/>
    <property type="match status" value="1"/>
</dbReference>
<dbReference type="GO" id="GO:0016491">
    <property type="term" value="F:oxidoreductase activity"/>
    <property type="evidence" value="ECO:0007669"/>
    <property type="project" value="InterPro"/>
</dbReference>
<dbReference type="InterPro" id="IPR007029">
    <property type="entry name" value="YHS_dom"/>
</dbReference>
<sequence>MRVLDPVCGIEMDDDLAVKAEYEGKVYYFCCDGCRKIFLKNPKKYRK</sequence>
<protein>
    <recommendedName>
        <fullName evidence="1">TRASH domain-containing protein</fullName>
    </recommendedName>
</protein>
<dbReference type="Proteomes" id="UP000236248">
    <property type="component" value="Chromosome NCAV"/>
</dbReference>
<dbReference type="Gene3D" id="1.10.620.20">
    <property type="entry name" value="Ribonucleotide Reductase, subunit A"/>
    <property type="match status" value="1"/>
</dbReference>
<dbReference type="SMART" id="SM00746">
    <property type="entry name" value="TRASH"/>
    <property type="match status" value="1"/>
</dbReference>
<dbReference type="InterPro" id="IPR011017">
    <property type="entry name" value="TRASH_dom"/>
</dbReference>
<evidence type="ECO:0000313" key="2">
    <source>
        <dbReference type="EMBL" id="SPC34672.1"/>
    </source>
</evidence>